<keyword evidence="9" id="KW-1185">Reference proteome</keyword>
<protein>
    <submittedName>
        <fullName evidence="8">Uncharacterized protein</fullName>
    </submittedName>
</protein>
<feature type="transmembrane region" description="Helical" evidence="7">
    <location>
        <begin position="161"/>
        <end position="185"/>
    </location>
</feature>
<evidence type="ECO:0000256" key="3">
    <source>
        <dbReference type="ARBA" id="ARBA00022475"/>
    </source>
</evidence>
<keyword evidence="4 7" id="KW-0812">Transmembrane</keyword>
<comment type="similarity">
    <text evidence="2">Belongs to the UPF0324 family.</text>
</comment>
<feature type="transmembrane region" description="Helical" evidence="7">
    <location>
        <begin position="258"/>
        <end position="280"/>
    </location>
</feature>
<feature type="transmembrane region" description="Helical" evidence="7">
    <location>
        <begin position="318"/>
        <end position="339"/>
    </location>
</feature>
<dbReference type="KEGG" id="pami:JCM7686_pAMI5p213"/>
<proteinExistence type="inferred from homology"/>
<organism evidence="8 9">
    <name type="scientific">Paracoccus aminophilus JCM 7686</name>
    <dbReference type="NCBI Taxonomy" id="1367847"/>
    <lineage>
        <taxon>Bacteria</taxon>
        <taxon>Pseudomonadati</taxon>
        <taxon>Pseudomonadota</taxon>
        <taxon>Alphaproteobacteria</taxon>
        <taxon>Rhodobacterales</taxon>
        <taxon>Paracoccaceae</taxon>
        <taxon>Paracoccus</taxon>
    </lineage>
</organism>
<dbReference type="EMBL" id="CP006653">
    <property type="protein sequence ID" value="AGT11279.1"/>
    <property type="molecule type" value="Genomic_DNA"/>
</dbReference>
<keyword evidence="5 7" id="KW-1133">Transmembrane helix</keyword>
<feature type="transmembrane region" description="Helical" evidence="7">
    <location>
        <begin position="12"/>
        <end position="35"/>
    </location>
</feature>
<evidence type="ECO:0000256" key="7">
    <source>
        <dbReference type="SAM" id="Phobius"/>
    </source>
</evidence>
<feature type="transmembrane region" description="Helical" evidence="7">
    <location>
        <begin position="98"/>
        <end position="118"/>
    </location>
</feature>
<evidence type="ECO:0000256" key="4">
    <source>
        <dbReference type="ARBA" id="ARBA00022692"/>
    </source>
</evidence>
<evidence type="ECO:0000256" key="1">
    <source>
        <dbReference type="ARBA" id="ARBA00004651"/>
    </source>
</evidence>
<evidence type="ECO:0000256" key="2">
    <source>
        <dbReference type="ARBA" id="ARBA00007977"/>
    </source>
</evidence>
<feature type="transmembrane region" description="Helical" evidence="7">
    <location>
        <begin position="217"/>
        <end position="238"/>
    </location>
</feature>
<feature type="transmembrane region" description="Helical" evidence="7">
    <location>
        <begin position="286"/>
        <end position="306"/>
    </location>
</feature>
<feature type="transmembrane region" description="Helical" evidence="7">
    <location>
        <begin position="41"/>
        <end position="61"/>
    </location>
</feature>
<name>S5XUU3_PARAH</name>
<evidence type="ECO:0000256" key="6">
    <source>
        <dbReference type="ARBA" id="ARBA00023136"/>
    </source>
</evidence>
<gene>
    <name evidence="8" type="ORF">JCM7686_pAMI5p213</name>
</gene>
<dbReference type="PANTHER" id="PTHR30106">
    <property type="entry name" value="INNER MEMBRANE PROTEIN YEIH-RELATED"/>
    <property type="match status" value="1"/>
</dbReference>
<dbReference type="RefSeq" id="WP_020953050.1">
    <property type="nucleotide sequence ID" value="NC_022043.1"/>
</dbReference>
<feature type="transmembrane region" description="Helical" evidence="7">
    <location>
        <begin position="130"/>
        <end position="149"/>
    </location>
</feature>
<dbReference type="Proteomes" id="UP000015480">
    <property type="component" value="Plasmid pAMI5"/>
</dbReference>
<dbReference type="AlphaFoldDB" id="S5XUU3"/>
<keyword evidence="6 7" id="KW-0472">Membrane</keyword>
<evidence type="ECO:0000256" key="5">
    <source>
        <dbReference type="ARBA" id="ARBA00022989"/>
    </source>
</evidence>
<evidence type="ECO:0000313" key="9">
    <source>
        <dbReference type="Proteomes" id="UP000015480"/>
    </source>
</evidence>
<dbReference type="Pfam" id="PF03601">
    <property type="entry name" value="Cons_hypoth698"/>
    <property type="match status" value="1"/>
</dbReference>
<reference evidence="8 9" key="1">
    <citation type="journal article" date="2014" name="BMC Genomics">
        <title>Architecture and functions of a multipartite genome of the methylotrophic bacterium Paracoccus aminophilus JCM 7686, containing primary and secondary chromids.</title>
        <authorList>
            <person name="Dziewit L."/>
            <person name="Czarnecki J."/>
            <person name="Wibberg D."/>
            <person name="Radlinska M."/>
            <person name="Mrozek P."/>
            <person name="Szymczak M."/>
            <person name="Schluter A."/>
            <person name="Puhler A."/>
            <person name="Bartosik D."/>
        </authorList>
    </citation>
    <scope>NUCLEOTIDE SEQUENCE [LARGE SCALE GENOMIC DNA]</scope>
    <source>
        <strain evidence="8">JCM 7686</strain>
        <plasmid evidence="9">Plasmid pAMI5</plasmid>
    </source>
</reference>
<keyword evidence="8" id="KW-0614">Plasmid</keyword>
<sequence>MQVSQLQRPARDLPFMGHIPGLTLVALFAAAAYGLRSLPGLGTFSPMIIGILVGMLFANIFALPETAVTGVKFAAKTLLRAAVALLGLQITLSQIGALGVGGFAVAAIALFSTYFFTLWVGRRMGIGRELTGLIAAGSSICGASAIAAADLTIRGKDEDVAYAVSCVTIFGTLAMFAFPLLMPVFGLSPAQYGVWSGAAVHEVAQVVGAGFQGGEEAGTIAIVVKLCRVVMLAPLLILMGLMINRKGGGDKSTARPPLVPFFLIAFVAIMLVNSLGVIPAPAHDGLVTITPILLTMALTALGMNTNFAKLKSLGLRPLVLGGLATIWISAVSLGAAVFFF</sequence>
<keyword evidence="3" id="KW-1003">Cell membrane</keyword>
<geneLocation type="plasmid" evidence="8 9">
    <name>pAMI5</name>
</geneLocation>
<accession>S5XUU3</accession>
<dbReference type="GO" id="GO:0005886">
    <property type="term" value="C:plasma membrane"/>
    <property type="evidence" value="ECO:0007669"/>
    <property type="project" value="UniProtKB-SubCell"/>
</dbReference>
<dbReference type="PATRIC" id="fig|1367847.3.peg.4249"/>
<evidence type="ECO:0000313" key="8">
    <source>
        <dbReference type="EMBL" id="AGT11279.1"/>
    </source>
</evidence>
<comment type="subcellular location">
    <subcellularLocation>
        <location evidence="1">Cell membrane</location>
        <topology evidence="1">Multi-pass membrane protein</topology>
    </subcellularLocation>
</comment>
<dbReference type="PANTHER" id="PTHR30106:SF2">
    <property type="entry name" value="UPF0324 INNER MEMBRANE PROTEIN YEIH"/>
    <property type="match status" value="1"/>
</dbReference>
<dbReference type="InterPro" id="IPR018383">
    <property type="entry name" value="UPF0324_pro"/>
</dbReference>
<dbReference type="HOGENOM" id="CLU_033541_1_1_5"/>